<keyword evidence="2" id="KW-1185">Reference proteome</keyword>
<dbReference type="EMBL" id="JANJQO010000018">
    <property type="protein sequence ID" value="KAJ2983743.1"/>
    <property type="molecule type" value="Genomic_DNA"/>
</dbReference>
<gene>
    <name evidence="1" type="ORF">NQ176_g487</name>
</gene>
<evidence type="ECO:0000313" key="1">
    <source>
        <dbReference type="EMBL" id="KAJ2983743.1"/>
    </source>
</evidence>
<reference evidence="1" key="1">
    <citation type="submission" date="2022-08" db="EMBL/GenBank/DDBJ databases">
        <title>Genome Sequence of Lecanicillium fungicola.</title>
        <authorList>
            <person name="Buettner E."/>
        </authorList>
    </citation>
    <scope>NUCLEOTIDE SEQUENCE</scope>
    <source>
        <strain evidence="1">Babe33</strain>
    </source>
</reference>
<proteinExistence type="predicted"/>
<protein>
    <submittedName>
        <fullName evidence="1">Uncharacterized protein</fullName>
    </submittedName>
</protein>
<sequence>MAPIRVGIIGLSTAENLHGPGSWAVLSHLPALQQLRDEYEIVAIANSSIDSAQRSISAYGLSPSTRAYGSAEDIAKDPDVDLVVVSVRVQKHFELAKPALLQQKNVFIEWPLAANTAQVEELGELAKAGGVRAIVGLQTRAAPMIRKVKDIIASGRIGRVVSSSLAFCSTRHFLDPWPENMAYLLDNSSGGNEYTIMFGHVLDSFTHVIGDISQIQSIVKTEHKTVRLGRKDGTIIDPLYPKTAPDQIAVQGTTESGAMVSISFRSPRHNADDKDVRWYISGSEGEIMITAPAAWTIQDKEAEITVKVGQEPAEKVEYLEYRVPEMENVSALAVNSIPMYKAYATDDKTVYATIESAVKTHRLLDEIMRVAIKD</sequence>
<dbReference type="Proteomes" id="UP001143910">
    <property type="component" value="Unassembled WGS sequence"/>
</dbReference>
<organism evidence="1 2">
    <name type="scientific">Zarea fungicola</name>
    <dbReference type="NCBI Taxonomy" id="93591"/>
    <lineage>
        <taxon>Eukaryota</taxon>
        <taxon>Fungi</taxon>
        <taxon>Dikarya</taxon>
        <taxon>Ascomycota</taxon>
        <taxon>Pezizomycotina</taxon>
        <taxon>Sordariomycetes</taxon>
        <taxon>Hypocreomycetidae</taxon>
        <taxon>Hypocreales</taxon>
        <taxon>Cordycipitaceae</taxon>
        <taxon>Zarea</taxon>
    </lineage>
</organism>
<comment type="caution">
    <text evidence="1">The sequence shown here is derived from an EMBL/GenBank/DDBJ whole genome shotgun (WGS) entry which is preliminary data.</text>
</comment>
<accession>A0ACC1NX83</accession>
<evidence type="ECO:0000313" key="2">
    <source>
        <dbReference type="Proteomes" id="UP001143910"/>
    </source>
</evidence>
<name>A0ACC1NX83_9HYPO</name>